<keyword evidence="2" id="KW-1185">Reference proteome</keyword>
<dbReference type="EMBL" id="VSRR010002928">
    <property type="protein sequence ID" value="MPC33864.1"/>
    <property type="molecule type" value="Genomic_DNA"/>
</dbReference>
<dbReference type="AlphaFoldDB" id="A0A5B7EN69"/>
<organism evidence="1 2">
    <name type="scientific">Portunus trituberculatus</name>
    <name type="common">Swimming crab</name>
    <name type="synonym">Neptunus trituberculatus</name>
    <dbReference type="NCBI Taxonomy" id="210409"/>
    <lineage>
        <taxon>Eukaryota</taxon>
        <taxon>Metazoa</taxon>
        <taxon>Ecdysozoa</taxon>
        <taxon>Arthropoda</taxon>
        <taxon>Crustacea</taxon>
        <taxon>Multicrustacea</taxon>
        <taxon>Malacostraca</taxon>
        <taxon>Eumalacostraca</taxon>
        <taxon>Eucarida</taxon>
        <taxon>Decapoda</taxon>
        <taxon>Pleocyemata</taxon>
        <taxon>Brachyura</taxon>
        <taxon>Eubrachyura</taxon>
        <taxon>Portunoidea</taxon>
        <taxon>Portunidae</taxon>
        <taxon>Portuninae</taxon>
        <taxon>Portunus</taxon>
    </lineage>
</organism>
<dbReference type="Proteomes" id="UP000324222">
    <property type="component" value="Unassembled WGS sequence"/>
</dbReference>
<protein>
    <submittedName>
        <fullName evidence="1">Uncharacterized protein</fullName>
    </submittedName>
</protein>
<reference evidence="1 2" key="1">
    <citation type="submission" date="2019-05" db="EMBL/GenBank/DDBJ databases">
        <title>Another draft genome of Portunus trituberculatus and its Hox gene families provides insights of decapod evolution.</title>
        <authorList>
            <person name="Jeong J.-H."/>
            <person name="Song I."/>
            <person name="Kim S."/>
            <person name="Choi T."/>
            <person name="Kim D."/>
            <person name="Ryu S."/>
            <person name="Kim W."/>
        </authorList>
    </citation>
    <scope>NUCLEOTIDE SEQUENCE [LARGE SCALE GENOMIC DNA]</scope>
    <source>
        <tissue evidence="1">Muscle</tissue>
    </source>
</reference>
<sequence>MALWNMTTASIPVMIPGVSENPWDDAVPGGCAEVVMGEVNATCFSENEVVAQSDGSNNTQGQTYAIIVPFKVHFISANGDVLLIMKTAIKKHCCLSFINKLVLCDEVPMRSLLRSLEVLDNDTLIHGSQLVLVPPVCSLCACEAVALNFGKLGVSGSALAASLE</sequence>
<dbReference type="OrthoDB" id="6369616at2759"/>
<evidence type="ECO:0000313" key="2">
    <source>
        <dbReference type="Proteomes" id="UP000324222"/>
    </source>
</evidence>
<evidence type="ECO:0000313" key="1">
    <source>
        <dbReference type="EMBL" id="MPC33864.1"/>
    </source>
</evidence>
<gene>
    <name evidence="1" type="ORF">E2C01_027231</name>
</gene>
<name>A0A5B7EN69_PORTR</name>
<proteinExistence type="predicted"/>
<comment type="caution">
    <text evidence="1">The sequence shown here is derived from an EMBL/GenBank/DDBJ whole genome shotgun (WGS) entry which is preliminary data.</text>
</comment>
<accession>A0A5B7EN69</accession>